<keyword evidence="5" id="KW-0949">S-adenosyl-L-methionine</keyword>
<dbReference type="Pfam" id="PF04140">
    <property type="entry name" value="ICMT"/>
    <property type="match status" value="1"/>
</dbReference>
<gene>
    <name evidence="6" type="ORF">NP233_g217</name>
</gene>
<evidence type="ECO:0000256" key="4">
    <source>
        <dbReference type="ARBA" id="ARBA00023136"/>
    </source>
</evidence>
<dbReference type="EC" id="2.1.1.100" evidence="5"/>
<proteinExistence type="inferred from homology"/>
<comment type="caution">
    <text evidence="6">The sequence shown here is derived from an EMBL/GenBank/DDBJ whole genome shotgun (WGS) entry which is preliminary data.</text>
</comment>
<keyword evidence="5" id="KW-0808">Transferase</keyword>
<dbReference type="GO" id="GO:0004671">
    <property type="term" value="F:protein C-terminal S-isoprenylcysteine carboxyl O-methyltransferase activity"/>
    <property type="evidence" value="ECO:0007669"/>
    <property type="project" value="UniProtKB-EC"/>
</dbReference>
<dbReference type="PANTHER" id="PTHR12714:SF9">
    <property type="entry name" value="PROTEIN-S-ISOPRENYLCYSTEINE O-METHYLTRANSFERASE"/>
    <property type="match status" value="1"/>
</dbReference>
<name>A0AAD5YWW1_9AGAR</name>
<dbReference type="Gene3D" id="1.20.120.1630">
    <property type="match status" value="1"/>
</dbReference>
<keyword evidence="4" id="KW-0472">Membrane</keyword>
<dbReference type="AlphaFoldDB" id="A0AAD5YWW1"/>
<evidence type="ECO:0000256" key="1">
    <source>
        <dbReference type="ARBA" id="ARBA00004141"/>
    </source>
</evidence>
<protein>
    <recommendedName>
        <fullName evidence="5">Protein-S-isoprenylcysteine O-methyltransferase</fullName>
        <ecNumber evidence="5">2.1.1.100</ecNumber>
    </recommendedName>
</protein>
<evidence type="ECO:0000313" key="7">
    <source>
        <dbReference type="Proteomes" id="UP001213000"/>
    </source>
</evidence>
<comment type="similarity">
    <text evidence="5">Belongs to the class VI-like SAM-binding methyltransferase superfamily. Isoprenylcysteine carboxyl methyltransferase family.</text>
</comment>
<keyword evidence="5" id="KW-0256">Endoplasmic reticulum</keyword>
<dbReference type="PANTHER" id="PTHR12714">
    <property type="entry name" value="PROTEIN-S ISOPRENYLCYSTEINE O-METHYLTRANSFERASE"/>
    <property type="match status" value="1"/>
</dbReference>
<keyword evidence="2" id="KW-0812">Transmembrane</keyword>
<dbReference type="Proteomes" id="UP001213000">
    <property type="component" value="Unassembled WGS sequence"/>
</dbReference>
<evidence type="ECO:0000256" key="5">
    <source>
        <dbReference type="RuleBase" id="RU362022"/>
    </source>
</evidence>
<evidence type="ECO:0000256" key="2">
    <source>
        <dbReference type="ARBA" id="ARBA00022692"/>
    </source>
</evidence>
<dbReference type="GO" id="GO:0005789">
    <property type="term" value="C:endoplasmic reticulum membrane"/>
    <property type="evidence" value="ECO:0007669"/>
    <property type="project" value="UniProtKB-SubCell"/>
</dbReference>
<organism evidence="6 7">
    <name type="scientific">Leucocoprinus birnbaumii</name>
    <dbReference type="NCBI Taxonomy" id="56174"/>
    <lineage>
        <taxon>Eukaryota</taxon>
        <taxon>Fungi</taxon>
        <taxon>Dikarya</taxon>
        <taxon>Basidiomycota</taxon>
        <taxon>Agaricomycotina</taxon>
        <taxon>Agaricomycetes</taxon>
        <taxon>Agaricomycetidae</taxon>
        <taxon>Agaricales</taxon>
        <taxon>Agaricineae</taxon>
        <taxon>Agaricaceae</taxon>
        <taxon>Leucocoprinus</taxon>
    </lineage>
</organism>
<dbReference type="EMBL" id="JANIEX010000005">
    <property type="protein sequence ID" value="KAJ3576758.1"/>
    <property type="molecule type" value="Genomic_DNA"/>
</dbReference>
<reference evidence="6" key="1">
    <citation type="submission" date="2022-07" db="EMBL/GenBank/DDBJ databases">
        <title>Genome Sequence of Leucocoprinus birnbaumii.</title>
        <authorList>
            <person name="Buettner E."/>
        </authorList>
    </citation>
    <scope>NUCLEOTIDE SEQUENCE</scope>
    <source>
        <strain evidence="6">VT141</strain>
    </source>
</reference>
<sequence>MLPIVKIPFILTSAVGLQTTFTPPHPPPREEEKAKSTTLEVLLKQRSALLIVKSFSWGIALAEVAALVAKYAPGLPYSDVVLSNLIFPGGNAECIRFSPVVLAGAIMTTAGGFLRYQCYQALGSMFTFEMSIRKDHVLVTSGPYGVVRHPGYTGVLLAVGGMLLMHGSEGSWVRESRIFQTAAMKALTLLTGGLAATIISGLMARMLKEDEALHQLAGKEWEDWAKKVPYRLIPWVY</sequence>
<dbReference type="GO" id="GO:0032259">
    <property type="term" value="P:methylation"/>
    <property type="evidence" value="ECO:0007669"/>
    <property type="project" value="UniProtKB-KW"/>
</dbReference>
<keyword evidence="7" id="KW-1185">Reference proteome</keyword>
<comment type="subcellular location">
    <subcellularLocation>
        <location evidence="5">Endoplasmic reticulum membrane</location>
        <topology evidence="5">Multi-pass membrane protein</topology>
    </subcellularLocation>
    <subcellularLocation>
        <location evidence="1">Membrane</location>
        <topology evidence="1">Multi-pass membrane protein</topology>
    </subcellularLocation>
</comment>
<evidence type="ECO:0000256" key="3">
    <source>
        <dbReference type="ARBA" id="ARBA00022989"/>
    </source>
</evidence>
<accession>A0AAD5YWW1</accession>
<evidence type="ECO:0000313" key="6">
    <source>
        <dbReference type="EMBL" id="KAJ3576758.1"/>
    </source>
</evidence>
<keyword evidence="3" id="KW-1133">Transmembrane helix</keyword>
<keyword evidence="5" id="KW-0489">Methyltransferase</keyword>
<dbReference type="InterPro" id="IPR007269">
    <property type="entry name" value="ICMT_MeTrfase"/>
</dbReference>
<comment type="catalytic activity">
    <reaction evidence="5">
        <text>[protein]-C-terminal S-[(2E,6E)-farnesyl]-L-cysteine + S-adenosyl-L-methionine = [protein]-C-terminal S-[(2E,6E)-farnesyl]-L-cysteine methyl ester + S-adenosyl-L-homocysteine</text>
        <dbReference type="Rhea" id="RHEA:21672"/>
        <dbReference type="Rhea" id="RHEA-COMP:12125"/>
        <dbReference type="Rhea" id="RHEA-COMP:12126"/>
        <dbReference type="ChEBI" id="CHEBI:57856"/>
        <dbReference type="ChEBI" id="CHEBI:59789"/>
        <dbReference type="ChEBI" id="CHEBI:90510"/>
        <dbReference type="ChEBI" id="CHEBI:90511"/>
        <dbReference type="EC" id="2.1.1.100"/>
    </reaction>
</comment>